<keyword evidence="8" id="KW-1185">Reference proteome</keyword>
<feature type="transmembrane region" description="Helical" evidence="5">
    <location>
        <begin position="106"/>
        <end position="128"/>
    </location>
</feature>
<feature type="transmembrane region" description="Helical" evidence="5">
    <location>
        <begin position="243"/>
        <end position="261"/>
    </location>
</feature>
<reference evidence="7 8" key="1">
    <citation type="submission" date="2022-05" db="EMBL/GenBank/DDBJ databases">
        <authorList>
            <consortium name="Genoscope - CEA"/>
            <person name="William W."/>
        </authorList>
    </citation>
    <scope>NUCLEOTIDE SEQUENCE [LARGE SCALE GENOMIC DNA]</scope>
</reference>
<protein>
    <recommendedName>
        <fullName evidence="6">G-protein coupled receptors family 1 profile domain-containing protein</fullName>
    </recommendedName>
</protein>
<sequence>MNSSSNSTASSSLPKGTSAMPGITPFTQITYSVIATVAFLGNTLVICVFGRERTLLKKSYNILILTLAIADVLTATLLVTNPAFVLGDSFPYPTNHVMGEIFCRFFWDRVFLFQLVIFSAYICLALSTERWYAVVKPFNYSNTFNTKRTLIYILAAWVWSLILCGSTFFEVGYVPSNPPSRRCKWLFLWGKQPTRAIVGIIQVSFKMIFPCLTMLALYGHMVYKTTLFAASSAESRAKMRGKITRMVGLACLMLTVCLAPSQTNYALAMAGKAKLDNKLHHGLSLLVFINSCANPFIYVLSNRNYRLVIIWKLFSACSGRDRRNILNRGRIHPVLSGSSTDDKGAGDKYMAEETQF</sequence>
<organism evidence="7 8">
    <name type="scientific">Porites evermanni</name>
    <dbReference type="NCBI Taxonomy" id="104178"/>
    <lineage>
        <taxon>Eukaryota</taxon>
        <taxon>Metazoa</taxon>
        <taxon>Cnidaria</taxon>
        <taxon>Anthozoa</taxon>
        <taxon>Hexacorallia</taxon>
        <taxon>Scleractinia</taxon>
        <taxon>Fungiina</taxon>
        <taxon>Poritidae</taxon>
        <taxon>Porites</taxon>
    </lineage>
</organism>
<feature type="transmembrane region" description="Helical" evidence="5">
    <location>
        <begin position="29"/>
        <end position="50"/>
    </location>
</feature>
<dbReference type="PANTHER" id="PTHR45698">
    <property type="entry name" value="TRACE AMINE-ASSOCIATED RECEPTOR 19N-RELATED"/>
    <property type="match status" value="1"/>
</dbReference>
<dbReference type="PANTHER" id="PTHR45698:SF1">
    <property type="entry name" value="TRACE AMINE-ASSOCIATED RECEPTOR 13C-LIKE"/>
    <property type="match status" value="1"/>
</dbReference>
<evidence type="ECO:0000313" key="8">
    <source>
        <dbReference type="Proteomes" id="UP001159427"/>
    </source>
</evidence>
<feature type="transmembrane region" description="Helical" evidence="5">
    <location>
        <begin position="149"/>
        <end position="169"/>
    </location>
</feature>
<dbReference type="SUPFAM" id="SSF81321">
    <property type="entry name" value="Family A G protein-coupled receptor-like"/>
    <property type="match status" value="1"/>
</dbReference>
<keyword evidence="2 5" id="KW-0812">Transmembrane</keyword>
<proteinExistence type="predicted"/>
<dbReference type="InterPro" id="IPR017452">
    <property type="entry name" value="GPCR_Rhodpsn_7TM"/>
</dbReference>
<dbReference type="CDD" id="cd00637">
    <property type="entry name" value="7tm_classA_rhodopsin-like"/>
    <property type="match status" value="1"/>
</dbReference>
<feature type="transmembrane region" description="Helical" evidence="5">
    <location>
        <begin position="281"/>
        <end position="300"/>
    </location>
</feature>
<name>A0ABN8M742_9CNID</name>
<evidence type="ECO:0000256" key="1">
    <source>
        <dbReference type="ARBA" id="ARBA00004370"/>
    </source>
</evidence>
<dbReference type="EMBL" id="CALNXI010000275">
    <property type="protein sequence ID" value="CAH3023795.1"/>
    <property type="molecule type" value="Genomic_DNA"/>
</dbReference>
<dbReference type="Gene3D" id="1.20.1070.10">
    <property type="entry name" value="Rhodopsin 7-helix transmembrane proteins"/>
    <property type="match status" value="1"/>
</dbReference>
<comment type="caution">
    <text evidence="7">The sequence shown here is derived from an EMBL/GenBank/DDBJ whole genome shotgun (WGS) entry which is preliminary data.</text>
</comment>
<dbReference type="Pfam" id="PF00001">
    <property type="entry name" value="7tm_1"/>
    <property type="match status" value="1"/>
</dbReference>
<accession>A0ABN8M742</accession>
<evidence type="ECO:0000256" key="2">
    <source>
        <dbReference type="ARBA" id="ARBA00022692"/>
    </source>
</evidence>
<evidence type="ECO:0000256" key="3">
    <source>
        <dbReference type="ARBA" id="ARBA00022989"/>
    </source>
</evidence>
<feature type="domain" description="G-protein coupled receptors family 1 profile" evidence="6">
    <location>
        <begin position="41"/>
        <end position="298"/>
    </location>
</feature>
<evidence type="ECO:0000256" key="5">
    <source>
        <dbReference type="SAM" id="Phobius"/>
    </source>
</evidence>
<dbReference type="InterPro" id="IPR000276">
    <property type="entry name" value="GPCR_Rhodpsn"/>
</dbReference>
<keyword evidence="3 5" id="KW-1133">Transmembrane helix</keyword>
<feature type="transmembrane region" description="Helical" evidence="5">
    <location>
        <begin position="62"/>
        <end position="86"/>
    </location>
</feature>
<keyword evidence="4 5" id="KW-0472">Membrane</keyword>
<dbReference type="PROSITE" id="PS50262">
    <property type="entry name" value="G_PROTEIN_RECEP_F1_2"/>
    <property type="match status" value="1"/>
</dbReference>
<dbReference type="PRINTS" id="PR00237">
    <property type="entry name" value="GPCRRHODOPSN"/>
</dbReference>
<feature type="transmembrane region" description="Helical" evidence="5">
    <location>
        <begin position="196"/>
        <end position="223"/>
    </location>
</feature>
<evidence type="ECO:0000313" key="7">
    <source>
        <dbReference type="EMBL" id="CAH3023795.1"/>
    </source>
</evidence>
<gene>
    <name evidence="7" type="ORF">PEVE_00020520</name>
</gene>
<comment type="subcellular location">
    <subcellularLocation>
        <location evidence="1">Membrane</location>
    </subcellularLocation>
</comment>
<evidence type="ECO:0000256" key="4">
    <source>
        <dbReference type="ARBA" id="ARBA00023136"/>
    </source>
</evidence>
<evidence type="ECO:0000259" key="6">
    <source>
        <dbReference type="PROSITE" id="PS50262"/>
    </source>
</evidence>
<dbReference type="Proteomes" id="UP001159427">
    <property type="component" value="Unassembled WGS sequence"/>
</dbReference>